<evidence type="ECO:0000313" key="2">
    <source>
        <dbReference type="Proteomes" id="UP001162162"/>
    </source>
</evidence>
<dbReference type="Gene3D" id="1.10.10.750">
    <property type="entry name" value="Ypt/Rab-GAP domain of gyp1p, domain 1"/>
    <property type="match status" value="1"/>
</dbReference>
<dbReference type="EMBL" id="JAPWTK010001209">
    <property type="protein sequence ID" value="KAJ8933523.1"/>
    <property type="molecule type" value="Genomic_DNA"/>
</dbReference>
<protein>
    <submittedName>
        <fullName evidence="1">Uncharacterized protein</fullName>
    </submittedName>
</protein>
<gene>
    <name evidence="1" type="ORF">NQ318_006018</name>
</gene>
<dbReference type="InterPro" id="IPR035969">
    <property type="entry name" value="Rab-GAP_TBC_sf"/>
</dbReference>
<name>A0AAV8X536_9CUCU</name>
<organism evidence="1 2">
    <name type="scientific">Aromia moschata</name>
    <dbReference type="NCBI Taxonomy" id="1265417"/>
    <lineage>
        <taxon>Eukaryota</taxon>
        <taxon>Metazoa</taxon>
        <taxon>Ecdysozoa</taxon>
        <taxon>Arthropoda</taxon>
        <taxon>Hexapoda</taxon>
        <taxon>Insecta</taxon>
        <taxon>Pterygota</taxon>
        <taxon>Neoptera</taxon>
        <taxon>Endopterygota</taxon>
        <taxon>Coleoptera</taxon>
        <taxon>Polyphaga</taxon>
        <taxon>Cucujiformia</taxon>
        <taxon>Chrysomeloidea</taxon>
        <taxon>Cerambycidae</taxon>
        <taxon>Cerambycinae</taxon>
        <taxon>Callichromatini</taxon>
        <taxon>Aromia</taxon>
    </lineage>
</organism>
<comment type="caution">
    <text evidence="1">The sequence shown here is derived from an EMBL/GenBank/DDBJ whole genome shotgun (WGS) entry which is preliminary data.</text>
</comment>
<proteinExistence type="predicted"/>
<reference evidence="1" key="1">
    <citation type="journal article" date="2023" name="Insect Mol. Biol.">
        <title>Genome sequencing provides insights into the evolution of gene families encoding plant cell wall-degrading enzymes in longhorned beetles.</title>
        <authorList>
            <person name="Shin N.R."/>
            <person name="Okamura Y."/>
            <person name="Kirsch R."/>
            <person name="Pauchet Y."/>
        </authorList>
    </citation>
    <scope>NUCLEOTIDE SEQUENCE</scope>
    <source>
        <strain evidence="1">AMC_N1</strain>
    </source>
</reference>
<keyword evidence="2" id="KW-1185">Reference proteome</keyword>
<sequence length="257" mass="29715">MEQLVDLAVKRLIDDKRHYSEDRELLNKLRLETISNKSRGSSTSSGETVALLDINWKCQQSLMKMFPLSPIPEVHRKQQQKAREWEEHFNIYGRGVSMYRTTEVATLVLQGVPDHLRMDIWMSFSGAANERASHPGYYRTLVNRALLQHSTANDEIEQYFNSSPCVVQELEDTCERNVLRCVASDGYFTQQELQDLLSLVREEIIKQKKCIPDKHDPTLQPYEAYKVDFDYFKILFAALSAWGKGETAESLAARIFM</sequence>
<dbReference type="SUPFAM" id="SSF47923">
    <property type="entry name" value="Ypt/Rab-GAP domain of gyp1p"/>
    <property type="match status" value="1"/>
</dbReference>
<feature type="non-terminal residue" evidence="1">
    <location>
        <position position="257"/>
    </location>
</feature>
<evidence type="ECO:0000313" key="1">
    <source>
        <dbReference type="EMBL" id="KAJ8933523.1"/>
    </source>
</evidence>
<accession>A0AAV8X536</accession>
<dbReference type="AlphaFoldDB" id="A0AAV8X536"/>
<dbReference type="Proteomes" id="UP001162162">
    <property type="component" value="Unassembled WGS sequence"/>
</dbReference>